<dbReference type="Proteomes" id="UP000297814">
    <property type="component" value="Unassembled WGS sequence"/>
</dbReference>
<evidence type="ECO:0000313" key="2">
    <source>
        <dbReference type="Proteomes" id="UP000297814"/>
    </source>
</evidence>
<evidence type="ECO:0000313" key="1">
    <source>
        <dbReference type="EMBL" id="TGO42416.1"/>
    </source>
</evidence>
<dbReference type="AlphaFoldDB" id="A0A4Z1GZW8"/>
<proteinExistence type="predicted"/>
<organism evidence="1 2">
    <name type="scientific">Botrytis hyacinthi</name>
    <dbReference type="NCBI Taxonomy" id="278943"/>
    <lineage>
        <taxon>Eukaryota</taxon>
        <taxon>Fungi</taxon>
        <taxon>Dikarya</taxon>
        <taxon>Ascomycota</taxon>
        <taxon>Pezizomycotina</taxon>
        <taxon>Leotiomycetes</taxon>
        <taxon>Helotiales</taxon>
        <taxon>Sclerotiniaceae</taxon>
        <taxon>Botrytis</taxon>
    </lineage>
</organism>
<comment type="caution">
    <text evidence="1">The sequence shown here is derived from an EMBL/GenBank/DDBJ whole genome shotgun (WGS) entry which is preliminary data.</text>
</comment>
<gene>
    <name evidence="1" type="ORF">BHYA_0008g00050</name>
</gene>
<keyword evidence="2" id="KW-1185">Reference proteome</keyword>
<reference evidence="1 2" key="1">
    <citation type="submission" date="2017-12" db="EMBL/GenBank/DDBJ databases">
        <title>Comparative genomics of Botrytis spp.</title>
        <authorList>
            <person name="Valero-Jimenez C.A."/>
            <person name="Tapia P."/>
            <person name="Veloso J."/>
            <person name="Silva-Moreno E."/>
            <person name="Staats M."/>
            <person name="Valdes J.H."/>
            <person name="Van Kan J.A.L."/>
        </authorList>
    </citation>
    <scope>NUCLEOTIDE SEQUENCE [LARGE SCALE GENOMIC DNA]</scope>
    <source>
        <strain evidence="1 2">Bh0001</strain>
    </source>
</reference>
<protein>
    <submittedName>
        <fullName evidence="1">Uncharacterized protein</fullName>
    </submittedName>
</protein>
<name>A0A4Z1GZW8_9HELO</name>
<accession>A0A4Z1GZW8</accession>
<dbReference type="EMBL" id="PQXK01000008">
    <property type="protein sequence ID" value="TGO42416.1"/>
    <property type="molecule type" value="Genomic_DNA"/>
</dbReference>
<sequence>MDVVLVGVSWTAKGRLFMVEQFLTEGLRDRIANKFVNTAGNCGERGPEHPSGEIISNQHGYQRILPTRTTNFFDMTIRFPKNLWEYGLRTDL</sequence>